<evidence type="ECO:0000256" key="1">
    <source>
        <dbReference type="ARBA" id="ARBA00023125"/>
    </source>
</evidence>
<feature type="domain" description="OmpR/PhoB-type" evidence="3">
    <location>
        <begin position="21"/>
        <end position="119"/>
    </location>
</feature>
<dbReference type="InterPro" id="IPR011990">
    <property type="entry name" value="TPR-like_helical_dom_sf"/>
</dbReference>
<evidence type="ECO:0000313" key="5">
    <source>
        <dbReference type="Proteomes" id="UP000258016"/>
    </source>
</evidence>
<dbReference type="GeneID" id="303484212"/>
<dbReference type="PROSITE" id="PS51755">
    <property type="entry name" value="OMPR_PHOB"/>
    <property type="match status" value="1"/>
</dbReference>
<keyword evidence="1 2" id="KW-0238">DNA-binding</keyword>
<protein>
    <recommendedName>
        <fullName evidence="3">OmpR/PhoB-type domain-containing protein</fullName>
    </recommendedName>
</protein>
<dbReference type="SMART" id="SM00862">
    <property type="entry name" value="Trans_reg_C"/>
    <property type="match status" value="1"/>
</dbReference>
<accession>A0ABN5B6F5</accession>
<dbReference type="Proteomes" id="UP000258016">
    <property type="component" value="Chromosome"/>
</dbReference>
<dbReference type="SUPFAM" id="SSF46894">
    <property type="entry name" value="C-terminal effector domain of the bipartite response regulators"/>
    <property type="match status" value="1"/>
</dbReference>
<dbReference type="InterPro" id="IPR016032">
    <property type="entry name" value="Sig_transdc_resp-reg_C-effctor"/>
</dbReference>
<dbReference type="Gene3D" id="1.10.10.10">
    <property type="entry name" value="Winged helix-like DNA-binding domain superfamily/Winged helix DNA-binding domain"/>
    <property type="match status" value="1"/>
</dbReference>
<dbReference type="Gene3D" id="1.25.40.10">
    <property type="entry name" value="Tetratricopeptide repeat domain"/>
    <property type="match status" value="1"/>
</dbReference>
<dbReference type="RefSeq" id="WP_117351230.1">
    <property type="nucleotide sequence ID" value="NZ_CP020083.1"/>
</dbReference>
<dbReference type="SUPFAM" id="SSF48452">
    <property type="entry name" value="TPR-like"/>
    <property type="match status" value="1"/>
</dbReference>
<evidence type="ECO:0000313" key="4">
    <source>
        <dbReference type="EMBL" id="ASR50280.1"/>
    </source>
</evidence>
<organism evidence="4 5">
    <name type="scientific">Blastomonas fulva</name>
    <dbReference type="NCBI Taxonomy" id="1550728"/>
    <lineage>
        <taxon>Bacteria</taxon>
        <taxon>Pseudomonadati</taxon>
        <taxon>Pseudomonadota</taxon>
        <taxon>Alphaproteobacteria</taxon>
        <taxon>Sphingomonadales</taxon>
        <taxon>Sphingomonadaceae</taxon>
        <taxon>Blastomonas</taxon>
    </lineage>
</organism>
<dbReference type="EMBL" id="CP020083">
    <property type="protein sequence ID" value="ASR50280.1"/>
    <property type="molecule type" value="Genomic_DNA"/>
</dbReference>
<dbReference type="CDD" id="cd00383">
    <property type="entry name" value="trans_reg_C"/>
    <property type="match status" value="1"/>
</dbReference>
<dbReference type="InterPro" id="IPR001867">
    <property type="entry name" value="OmpR/PhoB-type_DNA-bd"/>
</dbReference>
<dbReference type="Gene3D" id="3.40.50.10070">
    <property type="entry name" value="TolB, N-terminal domain"/>
    <property type="match status" value="1"/>
</dbReference>
<proteinExistence type="predicted"/>
<feature type="DNA-binding region" description="OmpR/PhoB-type" evidence="2">
    <location>
        <begin position="21"/>
        <end position="119"/>
    </location>
</feature>
<reference evidence="4 5" key="1">
    <citation type="submission" date="2017-03" db="EMBL/GenBank/DDBJ databases">
        <title>Complete genome sequence of Blastomonas fulva degrading microcsystin LR.</title>
        <authorList>
            <person name="Lee H.-g."/>
            <person name="Jin L."/>
            <person name="oh H.-M."/>
        </authorList>
    </citation>
    <scope>NUCLEOTIDE SEQUENCE [LARGE SCALE GENOMIC DNA]</scope>
    <source>
        <strain evidence="4 5">T2</strain>
    </source>
</reference>
<dbReference type="Pfam" id="PF00486">
    <property type="entry name" value="Trans_reg_C"/>
    <property type="match status" value="1"/>
</dbReference>
<sequence>MNIHEHFLTFSQEGPALPESDQIFRFEGFELDCACFELRRHSEHVHVPAQILSLLLLLVTNSGRLVEKDEIIDAVWGGRVVSESAVAAAIKTLRKLIGDDGSRQRLVRTIHGKGFRFVGDVQVVARISAPPLATAMTASRQIIEPGCESAKNGKPSIAVLPFVLDGVPAPYDIIADALPADIIMDLSRLAWLFVIARGSSFRFRGADADPIAVGQALGTRYCLTGAVELQGHQIKVAIALVDSQDGQTIWAEVFRGPINDLQQMRPDIEAQVVAALEIHIPRNEVRMARSRPAAELDAWSSYHLGLDHMYRFTQLNNARAAQLFEQSLILDPHFSRALSGLSFTHFQSTFLGFSRDPVAEMEAASLLALRAVEADRLDPFACFSVGRSLWLEGRLEQSIAWFDRSTDLSPNFAQGIYNRGLVGTMVGDVERADIDLALALELSPLDPLAYAMVASQALIEVQRNDFEKAAKLGNRAALMTGAHQHIKLIAAFTAQLAGRKSEALYWLQRARATDPRISSAAFFRSFPFSLTHGRETIEKSLRDLGV</sequence>
<gene>
    <name evidence="4" type="ORF">B5J99_01325</name>
</gene>
<evidence type="ECO:0000256" key="2">
    <source>
        <dbReference type="PROSITE-ProRule" id="PRU01091"/>
    </source>
</evidence>
<name>A0ABN5B6F5_9SPHN</name>
<dbReference type="InterPro" id="IPR036388">
    <property type="entry name" value="WH-like_DNA-bd_sf"/>
</dbReference>
<evidence type="ECO:0000259" key="3">
    <source>
        <dbReference type="PROSITE" id="PS51755"/>
    </source>
</evidence>
<keyword evidence="5" id="KW-1185">Reference proteome</keyword>